<dbReference type="OrthoDB" id="9789368at2"/>
<dbReference type="InterPro" id="IPR003423">
    <property type="entry name" value="OMP_efflux"/>
</dbReference>
<evidence type="ECO:0000256" key="8">
    <source>
        <dbReference type="SAM" id="Coils"/>
    </source>
</evidence>
<keyword evidence="7" id="KW-0998">Cell outer membrane</keyword>
<dbReference type="GO" id="GO:0015562">
    <property type="term" value="F:efflux transmembrane transporter activity"/>
    <property type="evidence" value="ECO:0007669"/>
    <property type="project" value="InterPro"/>
</dbReference>
<dbReference type="GO" id="GO:1990281">
    <property type="term" value="C:efflux pump complex"/>
    <property type="evidence" value="ECO:0007669"/>
    <property type="project" value="TreeGrafter"/>
</dbReference>
<evidence type="ECO:0000256" key="6">
    <source>
        <dbReference type="ARBA" id="ARBA00023136"/>
    </source>
</evidence>
<feature type="region of interest" description="Disordered" evidence="9">
    <location>
        <begin position="149"/>
        <end position="171"/>
    </location>
</feature>
<comment type="similarity">
    <text evidence="2">Belongs to the outer membrane factor (OMF) (TC 1.B.17) family.</text>
</comment>
<organism evidence="10 11">
    <name type="scientific">Methylobacterium pseudosasicola</name>
    <dbReference type="NCBI Taxonomy" id="582667"/>
    <lineage>
        <taxon>Bacteria</taxon>
        <taxon>Pseudomonadati</taxon>
        <taxon>Pseudomonadota</taxon>
        <taxon>Alphaproteobacteria</taxon>
        <taxon>Hyphomicrobiales</taxon>
        <taxon>Methylobacteriaceae</taxon>
        <taxon>Methylobacterium</taxon>
    </lineage>
</organism>
<reference evidence="11" key="1">
    <citation type="submission" date="2016-10" db="EMBL/GenBank/DDBJ databases">
        <authorList>
            <person name="Varghese N."/>
            <person name="Submissions S."/>
        </authorList>
    </citation>
    <scope>NUCLEOTIDE SEQUENCE [LARGE SCALE GENOMIC DNA]</scope>
    <source>
        <strain evidence="11">BL36</strain>
    </source>
</reference>
<dbReference type="GO" id="GO:0009279">
    <property type="term" value="C:cell outer membrane"/>
    <property type="evidence" value="ECO:0007669"/>
    <property type="project" value="UniProtKB-SubCell"/>
</dbReference>
<feature type="compositionally biased region" description="Low complexity" evidence="9">
    <location>
        <begin position="94"/>
        <end position="111"/>
    </location>
</feature>
<keyword evidence="5" id="KW-0812">Transmembrane</keyword>
<evidence type="ECO:0000256" key="5">
    <source>
        <dbReference type="ARBA" id="ARBA00022692"/>
    </source>
</evidence>
<evidence type="ECO:0000313" key="10">
    <source>
        <dbReference type="EMBL" id="SFM75186.1"/>
    </source>
</evidence>
<dbReference type="InterPro" id="IPR051906">
    <property type="entry name" value="TolC-like"/>
</dbReference>
<evidence type="ECO:0000256" key="2">
    <source>
        <dbReference type="ARBA" id="ARBA00007613"/>
    </source>
</evidence>
<dbReference type="NCBIfam" id="TIGR01844">
    <property type="entry name" value="type_I_sec_TolC"/>
    <property type="match status" value="1"/>
</dbReference>
<dbReference type="Pfam" id="PF02321">
    <property type="entry name" value="OEP"/>
    <property type="match status" value="2"/>
</dbReference>
<dbReference type="PANTHER" id="PTHR30026:SF22">
    <property type="entry name" value="OUTER MEMBRANE EFFLUX PROTEIN"/>
    <property type="match status" value="1"/>
</dbReference>
<dbReference type="Proteomes" id="UP000199048">
    <property type="component" value="Unassembled WGS sequence"/>
</dbReference>
<dbReference type="STRING" id="582667.SAMN05192568_10533"/>
<evidence type="ECO:0000256" key="3">
    <source>
        <dbReference type="ARBA" id="ARBA00022448"/>
    </source>
</evidence>
<name>A0A1I4TEP7_9HYPH</name>
<keyword evidence="3" id="KW-0813">Transport</keyword>
<dbReference type="EMBL" id="FOTK01000053">
    <property type="protein sequence ID" value="SFM75186.1"/>
    <property type="molecule type" value="Genomic_DNA"/>
</dbReference>
<keyword evidence="6" id="KW-0472">Membrane</keyword>
<feature type="coiled-coil region" evidence="8">
    <location>
        <begin position="252"/>
        <end position="303"/>
    </location>
</feature>
<evidence type="ECO:0000256" key="4">
    <source>
        <dbReference type="ARBA" id="ARBA00022452"/>
    </source>
</evidence>
<dbReference type="AlphaFoldDB" id="A0A1I4TEP7"/>
<sequence>MTIRPPASCPAFRVIGIASGLAIFAINPSIAETLESALAKAYQGNPTLNAGRAGVRAIDENVAIAQAGYRPQVNVAASIGVQYLQTRSGSAITSVGGTSSGAGTSAASTGASAGGTSLGGTTGAAATGGSALGTTTGVSSGASATTGIGSTSSASGLTSGASGQSASSIGTTTDVTSQVLTSNRTTRTTYLPSSASLNVTQTIFNGFQTDNTVRRAESTVYSQRETLRFTELTVLYNAVQAYMNVLSNTATLELNRNNVEVLEEQLRQTRDRFNVGEVTRTDVAQAEARLAGARSQVSAAESTLRTSIGIYRQNIGVEPRQLAPGRPLDRYVPVSLDAAIAIGLREHPQIVSAIHAVDAAEAQVKILEGQLAPQLSLQGSLSQLYDQNGPNTSFFVGFVGGRLNIPIYEGGQTYAGIRQAKETVGQTRIQVDQVRDQVRAQIVDFWGRLEAAKAQVIAAQAQVQANEVALNGVREEARVGQRTTLDVLNAQQELLNSRVNLILAQRDRVIFSYGVVQSIGQLTARFTALPVEYYSAKIHYDQVKDLWFGLRTPDGR</sequence>
<keyword evidence="4" id="KW-1134">Transmembrane beta strand</keyword>
<dbReference type="InterPro" id="IPR010130">
    <property type="entry name" value="T1SS_OMP_TolC"/>
</dbReference>
<feature type="region of interest" description="Disordered" evidence="9">
    <location>
        <begin position="94"/>
        <end position="117"/>
    </location>
</feature>
<keyword evidence="11" id="KW-1185">Reference proteome</keyword>
<proteinExistence type="inferred from homology"/>
<comment type="subcellular location">
    <subcellularLocation>
        <location evidence="1">Cell outer membrane</location>
    </subcellularLocation>
</comment>
<dbReference type="GO" id="GO:0015288">
    <property type="term" value="F:porin activity"/>
    <property type="evidence" value="ECO:0007669"/>
    <property type="project" value="TreeGrafter"/>
</dbReference>
<evidence type="ECO:0000256" key="9">
    <source>
        <dbReference type="SAM" id="MobiDB-lite"/>
    </source>
</evidence>
<dbReference type="Gene3D" id="1.20.1600.10">
    <property type="entry name" value="Outer membrane efflux proteins (OEP)"/>
    <property type="match status" value="2"/>
</dbReference>
<evidence type="ECO:0000313" key="11">
    <source>
        <dbReference type="Proteomes" id="UP000199048"/>
    </source>
</evidence>
<keyword evidence="8" id="KW-0175">Coiled coil</keyword>
<evidence type="ECO:0000256" key="1">
    <source>
        <dbReference type="ARBA" id="ARBA00004442"/>
    </source>
</evidence>
<gene>
    <name evidence="10" type="ORF">SAMN05192568_10533</name>
</gene>
<accession>A0A1I4TEP7</accession>
<evidence type="ECO:0000256" key="7">
    <source>
        <dbReference type="ARBA" id="ARBA00023237"/>
    </source>
</evidence>
<dbReference type="PANTHER" id="PTHR30026">
    <property type="entry name" value="OUTER MEMBRANE PROTEIN TOLC"/>
    <property type="match status" value="1"/>
</dbReference>
<dbReference type="SUPFAM" id="SSF56954">
    <property type="entry name" value="Outer membrane efflux proteins (OEP)"/>
    <property type="match status" value="1"/>
</dbReference>
<protein>
    <submittedName>
        <fullName evidence="10">Outer membrane protein</fullName>
    </submittedName>
</protein>